<evidence type="ECO:0000313" key="1">
    <source>
        <dbReference type="EMBL" id="SBS52987.1"/>
    </source>
</evidence>
<reference evidence="1" key="2">
    <citation type="submission" date="2016-06" db="EMBL/GenBank/DDBJ databases">
        <title>The genome of a short-lived fish provides insights into sex chromosome evolution and the genetic control of aging.</title>
        <authorList>
            <person name="Reichwald K."/>
            <person name="Felder M."/>
            <person name="Petzold A."/>
            <person name="Koch P."/>
            <person name="Groth M."/>
            <person name="Platzer M."/>
        </authorList>
    </citation>
    <scope>NUCLEOTIDE SEQUENCE</scope>
    <source>
        <tissue evidence="1">Brain</tissue>
    </source>
</reference>
<reference evidence="1" key="1">
    <citation type="submission" date="2016-05" db="EMBL/GenBank/DDBJ databases">
        <authorList>
            <person name="Lavstsen T."/>
            <person name="Jespersen J.S."/>
        </authorList>
    </citation>
    <scope>NUCLEOTIDE SEQUENCE</scope>
    <source>
        <tissue evidence="1">Brain</tissue>
    </source>
</reference>
<accession>A0A1A8V084</accession>
<sequence>QVSSLAHNVFVLELMIHNTGSKKKRKKKRSFL</sequence>
<dbReference type="AlphaFoldDB" id="A0A1A8V084"/>
<organism evidence="1">
    <name type="scientific">Nothobranchius furzeri</name>
    <name type="common">Turquoise killifish</name>
    <dbReference type="NCBI Taxonomy" id="105023"/>
    <lineage>
        <taxon>Eukaryota</taxon>
        <taxon>Metazoa</taxon>
        <taxon>Chordata</taxon>
        <taxon>Craniata</taxon>
        <taxon>Vertebrata</taxon>
        <taxon>Euteleostomi</taxon>
        <taxon>Actinopterygii</taxon>
        <taxon>Neopterygii</taxon>
        <taxon>Teleostei</taxon>
        <taxon>Neoteleostei</taxon>
        <taxon>Acanthomorphata</taxon>
        <taxon>Ovalentaria</taxon>
        <taxon>Atherinomorphae</taxon>
        <taxon>Cyprinodontiformes</taxon>
        <taxon>Nothobranchiidae</taxon>
        <taxon>Nothobranchius</taxon>
    </lineage>
</organism>
<feature type="non-terminal residue" evidence="1">
    <location>
        <position position="1"/>
    </location>
</feature>
<name>A0A1A8V084_NOTFU</name>
<proteinExistence type="predicted"/>
<gene>
    <name evidence="1" type="primary">Nfu_g_1_025062</name>
</gene>
<dbReference type="EMBL" id="HAEJ01012530">
    <property type="protein sequence ID" value="SBS52987.1"/>
    <property type="molecule type" value="Transcribed_RNA"/>
</dbReference>
<protein>
    <submittedName>
        <fullName evidence="1">Uncharacterized protein</fullName>
    </submittedName>
</protein>
<feature type="non-terminal residue" evidence="1">
    <location>
        <position position="32"/>
    </location>
</feature>